<feature type="transmembrane region" description="Helical" evidence="1">
    <location>
        <begin position="89"/>
        <end position="110"/>
    </location>
</feature>
<evidence type="ECO:0000313" key="4">
    <source>
        <dbReference type="Proteomes" id="UP000308197"/>
    </source>
</evidence>
<feature type="transmembrane region" description="Helical" evidence="1">
    <location>
        <begin position="196"/>
        <end position="223"/>
    </location>
</feature>
<dbReference type="Proteomes" id="UP000308197">
    <property type="component" value="Unassembled WGS sequence"/>
</dbReference>
<name>A0A5C3PBR9_9APHY</name>
<accession>A0A5C3PBR9</accession>
<dbReference type="STRING" id="1314778.A0A5C3PBR9"/>
<proteinExistence type="predicted"/>
<sequence length="327" mass="36156">MATTPVDTSATLAPMLIGTALSLIPYGISLHQMFIYARRGQRSDSPFIRNLVLIAALFDTLELAFGIHFCYFYMVTNYFNPSALGHTVWSLKCSIIAGSCVMLFTQIFFLRRVSMIELRHRLVVYAATAFVLIKFGLAVSLTARAFADDQANVYMTSETMTALMYACGTLASIMLTSTLLVVLFRVSASQRDIRGVIDWIMVYCVNTGVLICISDLLSMVAVVASPNTLWWTVPAQFTIKFYLNTLFSVLNSRKQQDTNQIVLGADSGIPTSIARANRIANAERWNVPQLPDKAPPMMDVVVTTEVEDDVSAESMFKGGEGKHPRPS</sequence>
<feature type="transmembrane region" description="Helical" evidence="1">
    <location>
        <begin position="163"/>
        <end position="184"/>
    </location>
</feature>
<dbReference type="EMBL" id="ML211165">
    <property type="protein sequence ID" value="TFK87185.1"/>
    <property type="molecule type" value="Genomic_DNA"/>
</dbReference>
<dbReference type="InParanoid" id="A0A5C3PBR9"/>
<keyword evidence="1" id="KW-0812">Transmembrane</keyword>
<dbReference type="InterPro" id="IPR045339">
    <property type="entry name" value="DUF6534"/>
</dbReference>
<feature type="transmembrane region" description="Helical" evidence="1">
    <location>
        <begin position="12"/>
        <end position="30"/>
    </location>
</feature>
<dbReference type="PANTHER" id="PTHR40465:SF1">
    <property type="entry name" value="DUF6534 DOMAIN-CONTAINING PROTEIN"/>
    <property type="match status" value="1"/>
</dbReference>
<feature type="transmembrane region" description="Helical" evidence="1">
    <location>
        <begin position="229"/>
        <end position="250"/>
    </location>
</feature>
<feature type="transmembrane region" description="Helical" evidence="1">
    <location>
        <begin position="51"/>
        <end position="74"/>
    </location>
</feature>
<gene>
    <name evidence="3" type="ORF">K466DRAFT_586609</name>
</gene>
<evidence type="ECO:0000313" key="3">
    <source>
        <dbReference type="EMBL" id="TFK87185.1"/>
    </source>
</evidence>
<protein>
    <recommendedName>
        <fullName evidence="2">DUF6534 domain-containing protein</fullName>
    </recommendedName>
</protein>
<organism evidence="3 4">
    <name type="scientific">Polyporus arcularius HHB13444</name>
    <dbReference type="NCBI Taxonomy" id="1314778"/>
    <lineage>
        <taxon>Eukaryota</taxon>
        <taxon>Fungi</taxon>
        <taxon>Dikarya</taxon>
        <taxon>Basidiomycota</taxon>
        <taxon>Agaricomycotina</taxon>
        <taxon>Agaricomycetes</taxon>
        <taxon>Polyporales</taxon>
        <taxon>Polyporaceae</taxon>
        <taxon>Polyporus</taxon>
    </lineage>
</organism>
<dbReference type="Pfam" id="PF20152">
    <property type="entry name" value="DUF6534"/>
    <property type="match status" value="1"/>
</dbReference>
<dbReference type="AlphaFoldDB" id="A0A5C3PBR9"/>
<evidence type="ECO:0000256" key="1">
    <source>
        <dbReference type="SAM" id="Phobius"/>
    </source>
</evidence>
<evidence type="ECO:0000259" key="2">
    <source>
        <dbReference type="Pfam" id="PF20152"/>
    </source>
</evidence>
<keyword evidence="1" id="KW-1133">Transmembrane helix</keyword>
<feature type="domain" description="DUF6534" evidence="2">
    <location>
        <begin position="170"/>
        <end position="254"/>
    </location>
</feature>
<feature type="transmembrane region" description="Helical" evidence="1">
    <location>
        <begin position="122"/>
        <end position="143"/>
    </location>
</feature>
<keyword evidence="1" id="KW-0472">Membrane</keyword>
<reference evidence="3 4" key="1">
    <citation type="journal article" date="2019" name="Nat. Ecol. Evol.">
        <title>Megaphylogeny resolves global patterns of mushroom evolution.</title>
        <authorList>
            <person name="Varga T."/>
            <person name="Krizsan K."/>
            <person name="Foldi C."/>
            <person name="Dima B."/>
            <person name="Sanchez-Garcia M."/>
            <person name="Sanchez-Ramirez S."/>
            <person name="Szollosi G.J."/>
            <person name="Szarkandi J.G."/>
            <person name="Papp V."/>
            <person name="Albert L."/>
            <person name="Andreopoulos W."/>
            <person name="Angelini C."/>
            <person name="Antonin V."/>
            <person name="Barry K.W."/>
            <person name="Bougher N.L."/>
            <person name="Buchanan P."/>
            <person name="Buyck B."/>
            <person name="Bense V."/>
            <person name="Catcheside P."/>
            <person name="Chovatia M."/>
            <person name="Cooper J."/>
            <person name="Damon W."/>
            <person name="Desjardin D."/>
            <person name="Finy P."/>
            <person name="Geml J."/>
            <person name="Haridas S."/>
            <person name="Hughes K."/>
            <person name="Justo A."/>
            <person name="Karasinski D."/>
            <person name="Kautmanova I."/>
            <person name="Kiss B."/>
            <person name="Kocsube S."/>
            <person name="Kotiranta H."/>
            <person name="LaButti K.M."/>
            <person name="Lechner B.E."/>
            <person name="Liimatainen K."/>
            <person name="Lipzen A."/>
            <person name="Lukacs Z."/>
            <person name="Mihaltcheva S."/>
            <person name="Morgado L.N."/>
            <person name="Niskanen T."/>
            <person name="Noordeloos M.E."/>
            <person name="Ohm R.A."/>
            <person name="Ortiz-Santana B."/>
            <person name="Ovrebo C."/>
            <person name="Racz N."/>
            <person name="Riley R."/>
            <person name="Savchenko A."/>
            <person name="Shiryaev A."/>
            <person name="Soop K."/>
            <person name="Spirin V."/>
            <person name="Szebenyi C."/>
            <person name="Tomsovsky M."/>
            <person name="Tulloss R.E."/>
            <person name="Uehling J."/>
            <person name="Grigoriev I.V."/>
            <person name="Vagvolgyi C."/>
            <person name="Papp T."/>
            <person name="Martin F.M."/>
            <person name="Miettinen O."/>
            <person name="Hibbett D.S."/>
            <person name="Nagy L.G."/>
        </authorList>
    </citation>
    <scope>NUCLEOTIDE SEQUENCE [LARGE SCALE GENOMIC DNA]</scope>
    <source>
        <strain evidence="3 4">HHB13444</strain>
    </source>
</reference>
<dbReference type="PANTHER" id="PTHR40465">
    <property type="entry name" value="CHROMOSOME 1, WHOLE GENOME SHOTGUN SEQUENCE"/>
    <property type="match status" value="1"/>
</dbReference>
<keyword evidence="4" id="KW-1185">Reference proteome</keyword>